<feature type="transmembrane region" description="Helical" evidence="8">
    <location>
        <begin position="26"/>
        <end position="47"/>
    </location>
</feature>
<evidence type="ECO:0000256" key="3">
    <source>
        <dbReference type="ARBA" id="ARBA00022448"/>
    </source>
</evidence>
<feature type="transmembrane region" description="Helical" evidence="8">
    <location>
        <begin position="325"/>
        <end position="343"/>
    </location>
</feature>
<reference evidence="9 10" key="1">
    <citation type="submission" date="2020-01" db="EMBL/GenBank/DDBJ databases">
        <title>Kibdelosporangium persica a novel Actinomycetes from a hot desert in Iran.</title>
        <authorList>
            <person name="Safaei N."/>
            <person name="Zaburannyi N."/>
            <person name="Mueller R."/>
            <person name="Wink J."/>
        </authorList>
    </citation>
    <scope>NUCLEOTIDE SEQUENCE [LARGE SCALE GENOMIC DNA]</scope>
    <source>
        <strain evidence="9 10">4NS15</strain>
    </source>
</reference>
<keyword evidence="4" id="KW-1003">Cell membrane</keyword>
<keyword evidence="5 8" id="KW-0812">Transmembrane</keyword>
<evidence type="ECO:0000256" key="1">
    <source>
        <dbReference type="ARBA" id="ARBA00004651"/>
    </source>
</evidence>
<dbReference type="PANTHER" id="PTHR30472:SF1">
    <property type="entry name" value="FE(3+) DICITRATE TRANSPORT SYSTEM PERMEASE PROTEIN FECC-RELATED"/>
    <property type="match status" value="1"/>
</dbReference>
<feature type="transmembrane region" description="Helical" evidence="8">
    <location>
        <begin position="167"/>
        <end position="191"/>
    </location>
</feature>
<dbReference type="CDD" id="cd06550">
    <property type="entry name" value="TM_ABC_iron-siderophores_like"/>
    <property type="match status" value="1"/>
</dbReference>
<evidence type="ECO:0000256" key="5">
    <source>
        <dbReference type="ARBA" id="ARBA00022692"/>
    </source>
</evidence>
<gene>
    <name evidence="9" type="ORF">GC106_33260</name>
</gene>
<evidence type="ECO:0000313" key="10">
    <source>
        <dbReference type="Proteomes" id="UP000763557"/>
    </source>
</evidence>
<comment type="subcellular location">
    <subcellularLocation>
        <location evidence="1">Cell membrane</location>
        <topology evidence="1">Multi-pass membrane protein</topology>
    </subcellularLocation>
</comment>
<evidence type="ECO:0000256" key="2">
    <source>
        <dbReference type="ARBA" id="ARBA00007935"/>
    </source>
</evidence>
<keyword evidence="3" id="KW-0813">Transport</keyword>
<feature type="transmembrane region" description="Helical" evidence="8">
    <location>
        <begin position="136"/>
        <end position="155"/>
    </location>
</feature>
<feature type="transmembrane region" description="Helical" evidence="8">
    <location>
        <begin position="267"/>
        <end position="286"/>
    </location>
</feature>
<dbReference type="Proteomes" id="UP000763557">
    <property type="component" value="Unassembled WGS sequence"/>
</dbReference>
<protein>
    <submittedName>
        <fullName evidence="9">Ferric enterobactin transport system permease protein FepD</fullName>
    </submittedName>
</protein>
<evidence type="ECO:0000256" key="4">
    <source>
        <dbReference type="ARBA" id="ARBA00022475"/>
    </source>
</evidence>
<dbReference type="SUPFAM" id="SSF81345">
    <property type="entry name" value="ABC transporter involved in vitamin B12 uptake, BtuC"/>
    <property type="match status" value="1"/>
</dbReference>
<keyword evidence="7 8" id="KW-0472">Membrane</keyword>
<dbReference type="PANTHER" id="PTHR30472">
    <property type="entry name" value="FERRIC ENTEROBACTIN TRANSPORT SYSTEM PERMEASE PROTEIN"/>
    <property type="match status" value="1"/>
</dbReference>
<comment type="similarity">
    <text evidence="2">Belongs to the binding-protein-dependent transport system permease family. FecCD subfamily.</text>
</comment>
<name>A0ABX2F4K2_9PSEU</name>
<sequence>MASQNLVVCVVGVTNHTRSTFRAGQALGLLVSLAALAFVCALGIWFGSKDIPFASTWDVLWHNDGSRDAVIIHTVRIPRTLLGLLVGAALAMAGALMQALTRNPLAEPGLLGVGAGGAAAVVAAIGFFGISGVSGYVWFAFAGSGIAAVLVYMLGSSGRSGATPDRLIMAGAAVSAVLYALIYAVLLLDPITFNEFRFWNVGSFTGRDMDIIPPLLPFFLIGIVLTLALARPLNAIALGDQTATALGAHIGRTRVLGIIAVTLLCGAATAAIGPVTFVGLAVPYMVRLITGPDQRWVLPYSMIFGPILLIGSDVLGRVINEPQELQVGIVTAFVGAPVFIWLCRRRRVTKL</sequence>
<evidence type="ECO:0000313" key="9">
    <source>
        <dbReference type="EMBL" id="NRN66108.1"/>
    </source>
</evidence>
<evidence type="ECO:0000256" key="6">
    <source>
        <dbReference type="ARBA" id="ARBA00022989"/>
    </source>
</evidence>
<evidence type="ECO:0000256" key="8">
    <source>
        <dbReference type="SAM" id="Phobius"/>
    </source>
</evidence>
<dbReference type="EMBL" id="JAAATY010000008">
    <property type="protein sequence ID" value="NRN66108.1"/>
    <property type="molecule type" value="Genomic_DNA"/>
</dbReference>
<keyword evidence="6 8" id="KW-1133">Transmembrane helix</keyword>
<comment type="caution">
    <text evidence="9">The sequence shown here is derived from an EMBL/GenBank/DDBJ whole genome shotgun (WGS) entry which is preliminary data.</text>
</comment>
<proteinExistence type="inferred from homology"/>
<dbReference type="Pfam" id="PF01032">
    <property type="entry name" value="FecCD"/>
    <property type="match status" value="1"/>
</dbReference>
<feature type="transmembrane region" description="Helical" evidence="8">
    <location>
        <begin position="109"/>
        <end position="130"/>
    </location>
</feature>
<evidence type="ECO:0000256" key="7">
    <source>
        <dbReference type="ARBA" id="ARBA00023136"/>
    </source>
</evidence>
<dbReference type="Gene3D" id="1.10.3470.10">
    <property type="entry name" value="ABC transporter involved in vitamin B12 uptake, BtuC"/>
    <property type="match status" value="1"/>
</dbReference>
<feature type="transmembrane region" description="Helical" evidence="8">
    <location>
        <begin position="77"/>
        <end position="97"/>
    </location>
</feature>
<keyword evidence="10" id="KW-1185">Reference proteome</keyword>
<feature type="transmembrane region" description="Helical" evidence="8">
    <location>
        <begin position="211"/>
        <end position="230"/>
    </location>
</feature>
<accession>A0ABX2F4K2</accession>
<organism evidence="9 10">
    <name type="scientific">Kibdelosporangium persicum</name>
    <dbReference type="NCBI Taxonomy" id="2698649"/>
    <lineage>
        <taxon>Bacteria</taxon>
        <taxon>Bacillati</taxon>
        <taxon>Actinomycetota</taxon>
        <taxon>Actinomycetes</taxon>
        <taxon>Pseudonocardiales</taxon>
        <taxon>Pseudonocardiaceae</taxon>
        <taxon>Kibdelosporangium</taxon>
    </lineage>
</organism>
<dbReference type="InterPro" id="IPR000522">
    <property type="entry name" value="ABC_transptr_permease_BtuC"/>
</dbReference>
<dbReference type="InterPro" id="IPR037294">
    <property type="entry name" value="ABC_BtuC-like"/>
</dbReference>